<organism evidence="1 2">
    <name type="scientific">Russula earlei</name>
    <dbReference type="NCBI Taxonomy" id="71964"/>
    <lineage>
        <taxon>Eukaryota</taxon>
        <taxon>Fungi</taxon>
        <taxon>Dikarya</taxon>
        <taxon>Basidiomycota</taxon>
        <taxon>Agaricomycotina</taxon>
        <taxon>Agaricomycetes</taxon>
        <taxon>Russulales</taxon>
        <taxon>Russulaceae</taxon>
        <taxon>Russula</taxon>
    </lineage>
</organism>
<evidence type="ECO:0000313" key="2">
    <source>
        <dbReference type="Proteomes" id="UP001207468"/>
    </source>
</evidence>
<reference evidence="1" key="1">
    <citation type="submission" date="2021-03" db="EMBL/GenBank/DDBJ databases">
        <title>Evolutionary priming and transition to the ectomycorrhizal habit in an iconic lineage of mushroom-forming fungi: is preadaptation a requirement?</title>
        <authorList>
            <consortium name="DOE Joint Genome Institute"/>
            <person name="Looney B.P."/>
            <person name="Miyauchi S."/>
            <person name="Morin E."/>
            <person name="Drula E."/>
            <person name="Courty P.E."/>
            <person name="Chicoki N."/>
            <person name="Fauchery L."/>
            <person name="Kohler A."/>
            <person name="Kuo A."/>
            <person name="LaButti K."/>
            <person name="Pangilinan J."/>
            <person name="Lipzen A."/>
            <person name="Riley R."/>
            <person name="Andreopoulos W."/>
            <person name="He G."/>
            <person name="Johnson J."/>
            <person name="Barry K.W."/>
            <person name="Grigoriev I.V."/>
            <person name="Nagy L."/>
            <person name="Hibbett D."/>
            <person name="Henrissat B."/>
            <person name="Matheny P.B."/>
            <person name="Labbe J."/>
            <person name="Martin A.F."/>
        </authorList>
    </citation>
    <scope>NUCLEOTIDE SEQUENCE</scope>
    <source>
        <strain evidence="1">BPL698</strain>
    </source>
</reference>
<sequence length="184" mass="20567">MTIALEKPFFIQLDIPTTPLLSSLPPGAESLLIASTPPAPPCLPRLNVLSEMAPFPEMPVSSSSSGSSLHSSHPLPDITITSPLSESPYDEPSNSPAPAASPRPSTRLSTAASRKLVEFIDFLETIDRDMAAEVEHVKESIREAREYIGEWREERSTRGAEFLKKRERERKLTRRRDSDFWIRI</sequence>
<keyword evidence="2" id="KW-1185">Reference proteome</keyword>
<comment type="caution">
    <text evidence="1">The sequence shown here is derived from an EMBL/GenBank/DDBJ whole genome shotgun (WGS) entry which is preliminary data.</text>
</comment>
<gene>
    <name evidence="1" type="ORF">F5148DRAFT_1200931</name>
</gene>
<dbReference type="EMBL" id="JAGFNK010000107">
    <property type="protein sequence ID" value="KAI9507895.1"/>
    <property type="molecule type" value="Genomic_DNA"/>
</dbReference>
<proteinExistence type="predicted"/>
<protein>
    <submittedName>
        <fullName evidence="1">Uncharacterized protein</fullName>
    </submittedName>
</protein>
<evidence type="ECO:0000313" key="1">
    <source>
        <dbReference type="EMBL" id="KAI9507895.1"/>
    </source>
</evidence>
<name>A0ACC0U8N1_9AGAM</name>
<dbReference type="Proteomes" id="UP001207468">
    <property type="component" value="Unassembled WGS sequence"/>
</dbReference>
<accession>A0ACC0U8N1</accession>